<dbReference type="Proteomes" id="UP000190744">
    <property type="component" value="Unassembled WGS sequence"/>
</dbReference>
<keyword evidence="9 19" id="KW-0274">FAD</keyword>
<dbReference type="Gene3D" id="2.40.30.10">
    <property type="entry name" value="Translation factors"/>
    <property type="match status" value="1"/>
</dbReference>
<dbReference type="SUPFAM" id="SSF52343">
    <property type="entry name" value="Ferredoxin reductase-like, C-terminal NADP-linked domain"/>
    <property type="match status" value="1"/>
</dbReference>
<gene>
    <name evidence="23" type="primary">cbr1</name>
    <name evidence="23" type="ORF">PEBR_03707</name>
</gene>
<evidence type="ECO:0000256" key="7">
    <source>
        <dbReference type="ARBA" id="ARBA00022692"/>
    </source>
</evidence>
<evidence type="ECO:0000313" key="23">
    <source>
        <dbReference type="EMBL" id="OOQ90573.1"/>
    </source>
</evidence>
<evidence type="ECO:0000313" key="24">
    <source>
        <dbReference type="Proteomes" id="UP000190744"/>
    </source>
</evidence>
<feature type="binding site" evidence="19">
    <location>
        <position position="163"/>
    </location>
    <ligand>
        <name>FAD</name>
        <dbReference type="ChEBI" id="CHEBI:57692"/>
    </ligand>
</feature>
<feature type="transmembrane region" description="Helical" evidence="21">
    <location>
        <begin position="53"/>
        <end position="71"/>
    </location>
</feature>
<dbReference type="EMBL" id="LJBN01000057">
    <property type="protein sequence ID" value="OOQ90573.1"/>
    <property type="molecule type" value="Genomic_DNA"/>
</dbReference>
<dbReference type="InterPro" id="IPR039261">
    <property type="entry name" value="FNR_nucleotide-bd"/>
</dbReference>
<comment type="catalytic activity">
    <reaction evidence="18">
        <text>2 Fe(3+)-[Dph3] + NADH = 2 Fe(2+)-[Dph3] + NAD(+) + H(+)</text>
        <dbReference type="Rhea" id="RHEA:71231"/>
        <dbReference type="Rhea" id="RHEA-COMP:18002"/>
        <dbReference type="Rhea" id="RHEA-COMP:18003"/>
        <dbReference type="ChEBI" id="CHEBI:15378"/>
        <dbReference type="ChEBI" id="CHEBI:29033"/>
        <dbReference type="ChEBI" id="CHEBI:29034"/>
        <dbReference type="ChEBI" id="CHEBI:57540"/>
        <dbReference type="ChEBI" id="CHEBI:57945"/>
        <dbReference type="ChEBI" id="CHEBI:83228"/>
    </reaction>
    <physiologicalReaction direction="left-to-right" evidence="18">
        <dbReference type="Rhea" id="RHEA:71232"/>
    </physiologicalReaction>
</comment>
<dbReference type="PANTHER" id="PTHR19370">
    <property type="entry name" value="NADH-CYTOCHROME B5 REDUCTASE"/>
    <property type="match status" value="1"/>
</dbReference>
<evidence type="ECO:0000256" key="3">
    <source>
        <dbReference type="ARBA" id="ARBA00005156"/>
    </source>
</evidence>
<dbReference type="InterPro" id="IPR017927">
    <property type="entry name" value="FAD-bd_FR_type"/>
</dbReference>
<evidence type="ECO:0000256" key="9">
    <source>
        <dbReference type="ARBA" id="ARBA00022827"/>
    </source>
</evidence>
<feature type="binding site" evidence="19">
    <location>
        <position position="229"/>
    </location>
    <ligand>
        <name>FAD</name>
        <dbReference type="ChEBI" id="CHEBI:57692"/>
    </ligand>
</feature>
<comment type="pathway">
    <text evidence="3">Protein modification; peptidyl-diphthamide biosynthesis.</text>
</comment>
<comment type="subunit">
    <text evidence="16">Monomer. Component of the 2-(3-amino-3-carboxypropyl)histidine synthase complex composed of DPH1, DPH2, DPH3 and a NADH-dependent reductase, predominantly CBR1.</text>
</comment>
<dbReference type="SUPFAM" id="SSF63380">
    <property type="entry name" value="Riboflavin synthase domain-like"/>
    <property type="match status" value="1"/>
</dbReference>
<evidence type="ECO:0000256" key="11">
    <source>
        <dbReference type="ARBA" id="ARBA00023002"/>
    </source>
</evidence>
<dbReference type="PROSITE" id="PS51384">
    <property type="entry name" value="FAD_FR"/>
    <property type="match status" value="1"/>
</dbReference>
<dbReference type="GO" id="GO:0016740">
    <property type="term" value="F:transferase activity"/>
    <property type="evidence" value="ECO:0007669"/>
    <property type="project" value="UniProtKB-KW"/>
</dbReference>
<dbReference type="InterPro" id="IPR001834">
    <property type="entry name" value="CBR-like"/>
</dbReference>
<feature type="transmembrane region" description="Helical" evidence="21">
    <location>
        <begin position="77"/>
        <end position="96"/>
    </location>
</feature>
<evidence type="ECO:0000256" key="17">
    <source>
        <dbReference type="ARBA" id="ARBA00047682"/>
    </source>
</evidence>
<evidence type="ECO:0000256" key="16">
    <source>
        <dbReference type="ARBA" id="ARBA00038836"/>
    </source>
</evidence>
<dbReference type="GO" id="GO:0090524">
    <property type="term" value="F:cytochrome-b5 reductase activity, acting on NADH"/>
    <property type="evidence" value="ECO:0007669"/>
    <property type="project" value="UniProtKB-EC"/>
</dbReference>
<evidence type="ECO:0000256" key="12">
    <source>
        <dbReference type="ARBA" id="ARBA00023027"/>
    </source>
</evidence>
<dbReference type="FunFam" id="2.40.30.10:FF:000032">
    <property type="entry name" value="NADH-cytochrome b5 reductase"/>
    <property type="match status" value="1"/>
</dbReference>
<comment type="catalytic activity">
    <reaction evidence="17 20">
        <text>2 Fe(III)-[cytochrome b5] + NADH = 2 Fe(II)-[cytochrome b5] + NAD(+) + H(+)</text>
        <dbReference type="Rhea" id="RHEA:46680"/>
        <dbReference type="Rhea" id="RHEA-COMP:10438"/>
        <dbReference type="Rhea" id="RHEA-COMP:10439"/>
        <dbReference type="ChEBI" id="CHEBI:15378"/>
        <dbReference type="ChEBI" id="CHEBI:29033"/>
        <dbReference type="ChEBI" id="CHEBI:29034"/>
        <dbReference type="ChEBI" id="CHEBI:57540"/>
        <dbReference type="ChEBI" id="CHEBI:57945"/>
        <dbReference type="EC" id="1.6.2.2"/>
    </reaction>
</comment>
<dbReference type="InterPro" id="IPR017938">
    <property type="entry name" value="Riboflavin_synthase-like_b-brl"/>
</dbReference>
<dbReference type="InterPro" id="IPR008333">
    <property type="entry name" value="Cbr1-like_FAD-bd_dom"/>
</dbReference>
<organism evidence="23 24">
    <name type="scientific">Penicillium brasilianum</name>
    <dbReference type="NCBI Taxonomy" id="104259"/>
    <lineage>
        <taxon>Eukaryota</taxon>
        <taxon>Fungi</taxon>
        <taxon>Dikarya</taxon>
        <taxon>Ascomycota</taxon>
        <taxon>Pezizomycotina</taxon>
        <taxon>Eurotiomycetes</taxon>
        <taxon>Eurotiomycetidae</taxon>
        <taxon>Eurotiales</taxon>
        <taxon>Aspergillaceae</taxon>
        <taxon>Penicillium</taxon>
    </lineage>
</organism>
<evidence type="ECO:0000256" key="19">
    <source>
        <dbReference type="PIRSR" id="PIRSR601834-1"/>
    </source>
</evidence>
<reference evidence="24" key="1">
    <citation type="submission" date="2015-09" db="EMBL/GenBank/DDBJ databases">
        <authorList>
            <person name="Fill T.P."/>
            <person name="Baretta J.F."/>
            <person name="de Almeida L.G."/>
            <person name="Rocha M."/>
            <person name="de Souza D.H."/>
            <person name="Malavazi I."/>
            <person name="Cerdeira L.T."/>
            <person name="Hong H."/>
            <person name="Samborskyy M."/>
            <person name="de Vasconcelos A.T."/>
            <person name="Leadlay P."/>
            <person name="Rodrigues-Filho E."/>
        </authorList>
    </citation>
    <scope>NUCLEOTIDE SEQUENCE [LARGE SCALE GENOMIC DNA]</scope>
    <source>
        <strain evidence="24">LaBioMMi 136</strain>
    </source>
</reference>
<evidence type="ECO:0000256" key="2">
    <source>
        <dbReference type="ARBA" id="ARBA00004572"/>
    </source>
</evidence>
<feature type="binding site" evidence="19">
    <location>
        <position position="180"/>
    </location>
    <ligand>
        <name>FAD</name>
        <dbReference type="ChEBI" id="CHEBI:57692"/>
    </ligand>
</feature>
<protein>
    <recommendedName>
        <fullName evidence="20">NADH-cytochrome b5 reductase</fullName>
        <ecNumber evidence="20">1.6.2.2</ecNumber>
    </recommendedName>
</protein>
<dbReference type="InterPro" id="IPR001433">
    <property type="entry name" value="OxRdtase_FAD/NAD-bd"/>
</dbReference>
<dbReference type="Pfam" id="PF00175">
    <property type="entry name" value="NAD_binding_1"/>
    <property type="match status" value="1"/>
</dbReference>
<evidence type="ECO:0000256" key="18">
    <source>
        <dbReference type="ARBA" id="ARBA00049138"/>
    </source>
</evidence>
<dbReference type="GO" id="GO:0005783">
    <property type="term" value="C:endoplasmic reticulum"/>
    <property type="evidence" value="ECO:0007669"/>
    <property type="project" value="TreeGrafter"/>
</dbReference>
<comment type="similarity">
    <text evidence="4 20">Belongs to the flavoprotein pyridine nucleotide cytochrome reductase family.</text>
</comment>
<keyword evidence="5 19" id="KW-0285">Flavoprotein</keyword>
<proteinExistence type="inferred from homology"/>
<evidence type="ECO:0000256" key="20">
    <source>
        <dbReference type="RuleBase" id="RU361226"/>
    </source>
</evidence>
<dbReference type="Gene3D" id="3.40.50.80">
    <property type="entry name" value="Nucleotide-binding domain of ferredoxin-NADP reductase (FNR) module"/>
    <property type="match status" value="1"/>
</dbReference>
<feature type="binding site" evidence="19">
    <location>
        <position position="161"/>
    </location>
    <ligand>
        <name>FAD</name>
        <dbReference type="ChEBI" id="CHEBI:57692"/>
    </ligand>
</feature>
<keyword evidence="6" id="KW-0808">Transferase</keyword>
<evidence type="ECO:0000259" key="22">
    <source>
        <dbReference type="PROSITE" id="PS51384"/>
    </source>
</evidence>
<keyword evidence="14 21" id="KW-0472">Membrane</keyword>
<keyword evidence="8" id="KW-1000">Mitochondrion outer membrane</keyword>
<dbReference type="Pfam" id="PF00970">
    <property type="entry name" value="FAD_binding_6"/>
    <property type="match status" value="1"/>
</dbReference>
<dbReference type="FunFam" id="3.40.50.80:FF:000019">
    <property type="entry name" value="NADH-cytochrome b5 reductase"/>
    <property type="match status" value="1"/>
</dbReference>
<feature type="domain" description="FAD-binding FR-type" evidence="22">
    <location>
        <begin position="107"/>
        <end position="212"/>
    </location>
</feature>
<evidence type="ECO:0000256" key="14">
    <source>
        <dbReference type="ARBA" id="ARBA00023136"/>
    </source>
</evidence>
<evidence type="ECO:0000256" key="1">
    <source>
        <dbReference type="ARBA" id="ARBA00001974"/>
    </source>
</evidence>
<name>A0A1S9RYF7_PENBI</name>
<evidence type="ECO:0000256" key="5">
    <source>
        <dbReference type="ARBA" id="ARBA00022630"/>
    </source>
</evidence>
<keyword evidence="13" id="KW-0496">Mitochondrion</keyword>
<dbReference type="PRINTS" id="PR00406">
    <property type="entry name" value="CYTB5RDTASE"/>
</dbReference>
<evidence type="ECO:0000256" key="6">
    <source>
        <dbReference type="ARBA" id="ARBA00022679"/>
    </source>
</evidence>
<keyword evidence="11 20" id="KW-0560">Oxidoreductase</keyword>
<evidence type="ECO:0000256" key="8">
    <source>
        <dbReference type="ARBA" id="ARBA00022787"/>
    </source>
</evidence>
<keyword evidence="12 20" id="KW-0520">NAD</keyword>
<evidence type="ECO:0000256" key="21">
    <source>
        <dbReference type="SAM" id="Phobius"/>
    </source>
</evidence>
<dbReference type="AlphaFoldDB" id="A0A1S9RYF7"/>
<keyword evidence="7 21" id="KW-0812">Transmembrane</keyword>
<evidence type="ECO:0000256" key="4">
    <source>
        <dbReference type="ARBA" id="ARBA00006105"/>
    </source>
</evidence>
<dbReference type="CDD" id="cd06183">
    <property type="entry name" value="cyt_b5_reduct_like"/>
    <property type="match status" value="1"/>
</dbReference>
<keyword evidence="10 21" id="KW-1133">Transmembrane helix</keyword>
<comment type="subcellular location">
    <subcellularLocation>
        <location evidence="2">Mitochondrion outer membrane</location>
        <topology evidence="2">Single-pass membrane protein</topology>
    </subcellularLocation>
</comment>
<evidence type="ECO:0000256" key="13">
    <source>
        <dbReference type="ARBA" id="ARBA00023128"/>
    </source>
</evidence>
<feature type="binding site" evidence="19">
    <location>
        <position position="187"/>
    </location>
    <ligand>
        <name>FAD</name>
        <dbReference type="ChEBI" id="CHEBI:57692"/>
    </ligand>
</feature>
<sequence length="356" mass="38685">MPYTFDKCELPSGGTLPHVDLPSLYFDPLFSSFHLLPLLLVPPIPPIPAIMSALNVGTALIPSALLVAGVYAVKPEYLAYAVALAGIITTVAFFTGGSKPRKVLIPTEFQNFVLKEKTEISHNVAIYRFALPRPTDILGLPIGQHISLAATIDGQPKEVVRSYTPISSDNEAGYFDLLVKAYPQGNISKYLTTLKIGQTMKVRGPKGAMVYTPNMCRHIGMIAGGTGITPMLQVIEAIIRNRPRNGGNDTTKVDLIFANVNPEDILLKEKLEKLAKEDEGFNVYYVLNNPPTGWTGGVGFVTPDMIKERLPAPASDVKILLCGPPPMVSAMKKATESLGYTKARPVSKLEDQVFCF</sequence>
<feature type="binding site" evidence="19">
    <location>
        <position position="178"/>
    </location>
    <ligand>
        <name>FAD</name>
        <dbReference type="ChEBI" id="CHEBI:57692"/>
    </ligand>
</feature>
<dbReference type="EC" id="1.6.2.2" evidence="20"/>
<dbReference type="PRINTS" id="PR00371">
    <property type="entry name" value="FPNCR"/>
</dbReference>
<dbReference type="PANTHER" id="PTHR19370:SF184">
    <property type="entry name" value="NADH-CYTOCHROME B5 REDUCTASE-LIKE"/>
    <property type="match status" value="1"/>
</dbReference>
<dbReference type="GO" id="GO:0005741">
    <property type="term" value="C:mitochondrial outer membrane"/>
    <property type="evidence" value="ECO:0007669"/>
    <property type="project" value="UniProtKB-SubCell"/>
</dbReference>
<evidence type="ECO:0000256" key="15">
    <source>
        <dbReference type="ARBA" id="ARBA00037104"/>
    </source>
</evidence>
<accession>A0A1S9RYF7</accession>
<dbReference type="InterPro" id="IPR001709">
    <property type="entry name" value="Flavoprot_Pyr_Nucl_cyt_Rdtase"/>
</dbReference>
<comment type="cofactor">
    <cofactor evidence="1 19 20">
        <name>FAD</name>
        <dbReference type="ChEBI" id="CHEBI:57692"/>
    </cofactor>
</comment>
<evidence type="ECO:0000256" key="10">
    <source>
        <dbReference type="ARBA" id="ARBA00022989"/>
    </source>
</evidence>
<comment type="function">
    <text evidence="15">NADH-dependent reductase for DPH3 and cytochrome b5. Required for the first step of diphthamide biosynthesis, a post-translational modification of histidine which occurs in elongation factor 2. DPH1 and DPH2 transfer a 3-amino-3-carboxypropyl (ACP) group from S-adenosyl-L-methionine (SAM) to a histidine residue, the reaction is assisted by a reduction system comprising DPH3 and a NADH-dependent reductase, predominantly CBR1. By reducing DPH3, also involved in the formation of the tRNA wobble base modification mcm5s 2U (5-methoxycarbonylmethyl-2-thiouridine), mediated by the elongator complex. The cytochrome b5/NADH cytochrome b5 reductase electron transfer system supports the catalytic activity of several sterol biosynthetic enzymes.</text>
</comment>
<comment type="caution">
    <text evidence="23">The sequence shown here is derived from an EMBL/GenBank/DDBJ whole genome shotgun (WGS) entry which is preliminary data.</text>
</comment>
<feature type="binding site" evidence="19">
    <location>
        <position position="188"/>
    </location>
    <ligand>
        <name>FAD</name>
        <dbReference type="ChEBI" id="CHEBI:57692"/>
    </ligand>
</feature>